<accession>A0A2I2GHA7</accession>
<feature type="domain" description="D-isomer specific 2-hydroxyacid dehydrogenase NAD-binding" evidence="6">
    <location>
        <begin position="112"/>
        <end position="305"/>
    </location>
</feature>
<sequence length="336" mass="36463">MTTHHIVYLQADFINVPEYDLAAPHTYTQAVHPQTSLADLHARIHDATILVFSRLQVDAIALSPEVTPHLKLIVVVATGTDCVDLEACKKRGITVSNCPSANFEAVSEHAIGMYFATRRKMLPLHSLTRDGEWPQQKTLMYQALDRDGAPPLTCQEEVVGLIGNGTGKKLAELARGLGMKVLISGRKDSSESSVNGVGGNGVYRTPFESVIQQSTVIFLAVPLIDSTRDLISTKEFEAMSHRTLVINVSRGGVVNEEALVKALKEGQIAGAATDVFSEEPAGPNNSPLLRPDSQKLNLLVTPHLAWLAQKTVDNQSRMLQEALEGWVSGARCNVVL</sequence>
<evidence type="ECO:0000256" key="1">
    <source>
        <dbReference type="ARBA" id="ARBA00005854"/>
    </source>
</evidence>
<feature type="domain" description="D-isomer specific 2-hydroxyacid dehydrogenase catalytic" evidence="5">
    <location>
        <begin position="27"/>
        <end position="324"/>
    </location>
</feature>
<dbReference type="InterPro" id="IPR050418">
    <property type="entry name" value="D-iso_2-hydroxyacid_DH_PdxB"/>
</dbReference>
<dbReference type="Gene3D" id="3.40.50.720">
    <property type="entry name" value="NAD(P)-binding Rossmann-like Domain"/>
    <property type="match status" value="2"/>
</dbReference>
<dbReference type="Proteomes" id="UP000234275">
    <property type="component" value="Unassembled WGS sequence"/>
</dbReference>
<evidence type="ECO:0000256" key="4">
    <source>
        <dbReference type="RuleBase" id="RU003719"/>
    </source>
</evidence>
<dbReference type="OrthoDB" id="298012at2759"/>
<dbReference type="InterPro" id="IPR036291">
    <property type="entry name" value="NAD(P)-bd_dom_sf"/>
</dbReference>
<keyword evidence="3" id="KW-0520">NAD</keyword>
<evidence type="ECO:0000259" key="5">
    <source>
        <dbReference type="Pfam" id="PF00389"/>
    </source>
</evidence>
<evidence type="ECO:0000256" key="2">
    <source>
        <dbReference type="ARBA" id="ARBA00023002"/>
    </source>
</evidence>
<proteinExistence type="inferred from homology"/>
<keyword evidence="8" id="KW-1185">Reference proteome</keyword>
<comment type="caution">
    <text evidence="7">The sequence shown here is derived from an EMBL/GenBank/DDBJ whole genome shotgun (WGS) entry which is preliminary data.</text>
</comment>
<evidence type="ECO:0000259" key="6">
    <source>
        <dbReference type="Pfam" id="PF02826"/>
    </source>
</evidence>
<dbReference type="AlphaFoldDB" id="A0A2I2GHA7"/>
<dbReference type="GO" id="GO:0051287">
    <property type="term" value="F:NAD binding"/>
    <property type="evidence" value="ECO:0007669"/>
    <property type="project" value="InterPro"/>
</dbReference>
<reference evidence="7 8" key="1">
    <citation type="submission" date="2016-12" db="EMBL/GenBank/DDBJ databases">
        <title>The genomes of Aspergillus section Nigri reveals drivers in fungal speciation.</title>
        <authorList>
            <consortium name="DOE Joint Genome Institute"/>
            <person name="Vesth T.C."/>
            <person name="Nybo J."/>
            <person name="Theobald S."/>
            <person name="Brandl J."/>
            <person name="Frisvad J.C."/>
            <person name="Nielsen K.F."/>
            <person name="Lyhne E.K."/>
            <person name="Kogle M.E."/>
            <person name="Kuo A."/>
            <person name="Riley R."/>
            <person name="Clum A."/>
            <person name="Nolan M."/>
            <person name="Lipzen A."/>
            <person name="Salamov A."/>
            <person name="Henrissat B."/>
            <person name="Wiebenga A."/>
            <person name="De Vries R.P."/>
            <person name="Grigoriev I.V."/>
            <person name="Mortensen U.H."/>
            <person name="Andersen M.R."/>
            <person name="Baker S.E."/>
        </authorList>
    </citation>
    <scope>NUCLEOTIDE SEQUENCE [LARGE SCALE GENOMIC DNA]</scope>
    <source>
        <strain evidence="7 8">IBT 23096</strain>
    </source>
</reference>
<dbReference type="GeneID" id="36560616"/>
<dbReference type="CDD" id="cd05198">
    <property type="entry name" value="formate_dh_like"/>
    <property type="match status" value="1"/>
</dbReference>
<name>A0A2I2GHA7_9EURO</name>
<dbReference type="GO" id="GO:0016616">
    <property type="term" value="F:oxidoreductase activity, acting on the CH-OH group of donors, NAD or NADP as acceptor"/>
    <property type="evidence" value="ECO:0007669"/>
    <property type="project" value="InterPro"/>
</dbReference>
<gene>
    <name evidence="7" type="ORF">P170DRAFT_472169</name>
</gene>
<dbReference type="SUPFAM" id="SSF52283">
    <property type="entry name" value="Formate/glycerate dehydrogenase catalytic domain-like"/>
    <property type="match status" value="1"/>
</dbReference>
<evidence type="ECO:0000313" key="7">
    <source>
        <dbReference type="EMBL" id="PLB52262.1"/>
    </source>
</evidence>
<protein>
    <submittedName>
        <fullName evidence="7">D-isomer-specific 2-hydroxyacid dehydrogenase family protein</fullName>
    </submittedName>
</protein>
<dbReference type="InterPro" id="IPR006139">
    <property type="entry name" value="D-isomer_2_OHA_DH_cat_dom"/>
</dbReference>
<dbReference type="STRING" id="1392250.A0A2I2GHA7"/>
<dbReference type="Pfam" id="PF02826">
    <property type="entry name" value="2-Hacid_dh_C"/>
    <property type="match status" value="1"/>
</dbReference>
<dbReference type="PANTHER" id="PTHR43761">
    <property type="entry name" value="D-ISOMER SPECIFIC 2-HYDROXYACID DEHYDROGENASE FAMILY PROTEIN (AFU_ORTHOLOGUE AFUA_1G13630)"/>
    <property type="match status" value="1"/>
</dbReference>
<dbReference type="PANTHER" id="PTHR43761:SF1">
    <property type="entry name" value="D-ISOMER SPECIFIC 2-HYDROXYACID DEHYDROGENASE CATALYTIC DOMAIN-CONTAINING PROTEIN-RELATED"/>
    <property type="match status" value="1"/>
</dbReference>
<dbReference type="Pfam" id="PF00389">
    <property type="entry name" value="2-Hacid_dh"/>
    <property type="match status" value="1"/>
</dbReference>
<dbReference type="RefSeq" id="XP_024707564.1">
    <property type="nucleotide sequence ID" value="XM_024852918.1"/>
</dbReference>
<evidence type="ECO:0000256" key="3">
    <source>
        <dbReference type="ARBA" id="ARBA00023027"/>
    </source>
</evidence>
<dbReference type="SUPFAM" id="SSF51735">
    <property type="entry name" value="NAD(P)-binding Rossmann-fold domains"/>
    <property type="match status" value="1"/>
</dbReference>
<evidence type="ECO:0000313" key="8">
    <source>
        <dbReference type="Proteomes" id="UP000234275"/>
    </source>
</evidence>
<keyword evidence="2 4" id="KW-0560">Oxidoreductase</keyword>
<comment type="similarity">
    <text evidence="1 4">Belongs to the D-isomer specific 2-hydroxyacid dehydrogenase family.</text>
</comment>
<organism evidence="7 8">
    <name type="scientific">Aspergillus steynii IBT 23096</name>
    <dbReference type="NCBI Taxonomy" id="1392250"/>
    <lineage>
        <taxon>Eukaryota</taxon>
        <taxon>Fungi</taxon>
        <taxon>Dikarya</taxon>
        <taxon>Ascomycota</taxon>
        <taxon>Pezizomycotina</taxon>
        <taxon>Eurotiomycetes</taxon>
        <taxon>Eurotiomycetidae</taxon>
        <taxon>Eurotiales</taxon>
        <taxon>Aspergillaceae</taxon>
        <taxon>Aspergillus</taxon>
        <taxon>Aspergillus subgen. Circumdati</taxon>
    </lineage>
</organism>
<dbReference type="EMBL" id="MSFO01000002">
    <property type="protein sequence ID" value="PLB52262.1"/>
    <property type="molecule type" value="Genomic_DNA"/>
</dbReference>
<dbReference type="VEuPathDB" id="FungiDB:P170DRAFT_472169"/>
<dbReference type="InterPro" id="IPR006140">
    <property type="entry name" value="D-isomer_DH_NAD-bd"/>
</dbReference>